<sequence>MEKLEVTSGLLDLRAMSSRALEAAGLAAPSEDVVELAQRTVVHLETANDFDIALISKSTELCRNYFTYLHSFKLELIVAELWDLHGVLRGSANPFAVARAASDVKGRVASLIDRVSTIQA</sequence>
<dbReference type="RefSeq" id="WP_145631061.1">
    <property type="nucleotide sequence ID" value="NZ_VIWP01000001.1"/>
</dbReference>
<reference evidence="1 2" key="1">
    <citation type="submission" date="2019-06" db="EMBL/GenBank/DDBJ databases">
        <title>Sorghum-associated microbial communities from plants grown in Nebraska, USA.</title>
        <authorList>
            <person name="Schachtman D."/>
        </authorList>
    </citation>
    <scope>NUCLEOTIDE SEQUENCE [LARGE SCALE GENOMIC DNA]</scope>
    <source>
        <strain evidence="1 2">1225</strain>
    </source>
</reference>
<evidence type="ECO:0000313" key="2">
    <source>
        <dbReference type="Proteomes" id="UP000320653"/>
    </source>
</evidence>
<dbReference type="EMBL" id="VIWP01000001">
    <property type="protein sequence ID" value="TWF58219.1"/>
    <property type="molecule type" value="Genomic_DNA"/>
</dbReference>
<gene>
    <name evidence="1" type="ORF">FHW37_10122</name>
</gene>
<name>A0A561R6H7_9HYPH</name>
<dbReference type="AlphaFoldDB" id="A0A561R6H7"/>
<proteinExistence type="predicted"/>
<keyword evidence="2" id="KW-1185">Reference proteome</keyword>
<organism evidence="1 2">
    <name type="scientific">Neorhizobium alkalisoli</name>
    <dbReference type="NCBI Taxonomy" id="528178"/>
    <lineage>
        <taxon>Bacteria</taxon>
        <taxon>Pseudomonadati</taxon>
        <taxon>Pseudomonadota</taxon>
        <taxon>Alphaproteobacteria</taxon>
        <taxon>Hyphomicrobiales</taxon>
        <taxon>Rhizobiaceae</taxon>
        <taxon>Rhizobium/Agrobacterium group</taxon>
        <taxon>Neorhizobium</taxon>
    </lineage>
</organism>
<dbReference type="Proteomes" id="UP000320653">
    <property type="component" value="Unassembled WGS sequence"/>
</dbReference>
<protein>
    <submittedName>
        <fullName evidence="1">Uncharacterized protein</fullName>
    </submittedName>
</protein>
<evidence type="ECO:0000313" key="1">
    <source>
        <dbReference type="EMBL" id="TWF58219.1"/>
    </source>
</evidence>
<accession>A0A561R6H7</accession>
<comment type="caution">
    <text evidence="1">The sequence shown here is derived from an EMBL/GenBank/DDBJ whole genome shotgun (WGS) entry which is preliminary data.</text>
</comment>